<dbReference type="SUPFAM" id="SSF57850">
    <property type="entry name" value="RING/U-box"/>
    <property type="match status" value="1"/>
</dbReference>
<organism evidence="4 5">
    <name type="scientific">Morella rubra</name>
    <name type="common">Chinese bayberry</name>
    <dbReference type="NCBI Taxonomy" id="262757"/>
    <lineage>
        <taxon>Eukaryota</taxon>
        <taxon>Viridiplantae</taxon>
        <taxon>Streptophyta</taxon>
        <taxon>Embryophyta</taxon>
        <taxon>Tracheophyta</taxon>
        <taxon>Spermatophyta</taxon>
        <taxon>Magnoliopsida</taxon>
        <taxon>eudicotyledons</taxon>
        <taxon>Gunneridae</taxon>
        <taxon>Pentapetalae</taxon>
        <taxon>rosids</taxon>
        <taxon>fabids</taxon>
        <taxon>Fagales</taxon>
        <taxon>Myricaceae</taxon>
        <taxon>Morella</taxon>
    </lineage>
</organism>
<proteinExistence type="predicted"/>
<sequence>MENGNLYHVKIDQEANQDQVPEQGNSHSEEVDNTRPRCLGGAGNFQSPGLDDMPEQAIGHPRDAANRCPDHEPHSSEVGQHNNEAVETFQIETSSADSPIFLEDGCTIDENNQTAAGPTPEYLYAEETEDLTSPVQESQNQSRSSSHQVLEEEVRKQPSPTPSEIEMPPYKNPSDKQLSSEDDLSSFNDPISKPFRQNCLLCGGDLAFSPERGNGFGLTISEVAVLSCGHVFHCLCLEHITSDKSKDPPCFICFNGLDE</sequence>
<dbReference type="EMBL" id="RXIC02000023">
    <property type="protein sequence ID" value="KAB1212005.1"/>
    <property type="molecule type" value="Genomic_DNA"/>
</dbReference>
<dbReference type="PROSITE" id="PS50089">
    <property type="entry name" value="ZF_RING_2"/>
    <property type="match status" value="1"/>
</dbReference>
<dbReference type="PANTHER" id="PTHR31150">
    <property type="entry name" value="EXPRESSED PROTEIN"/>
    <property type="match status" value="1"/>
</dbReference>
<evidence type="ECO:0000313" key="4">
    <source>
        <dbReference type="EMBL" id="KAB1212005.1"/>
    </source>
</evidence>
<protein>
    <recommendedName>
        <fullName evidence="3">RING-type domain-containing protein</fullName>
    </recommendedName>
</protein>
<keyword evidence="1" id="KW-0863">Zinc-finger</keyword>
<dbReference type="AlphaFoldDB" id="A0A6A1VHE3"/>
<evidence type="ECO:0000313" key="5">
    <source>
        <dbReference type="Proteomes" id="UP000516437"/>
    </source>
</evidence>
<name>A0A6A1VHE3_9ROSI</name>
<reference evidence="4 5" key="1">
    <citation type="journal article" date="2019" name="Plant Biotechnol. J.">
        <title>The red bayberry genome and genetic basis of sex determination.</title>
        <authorList>
            <person name="Jia H.M."/>
            <person name="Jia H.J."/>
            <person name="Cai Q.L."/>
            <person name="Wang Y."/>
            <person name="Zhao H.B."/>
            <person name="Yang W.F."/>
            <person name="Wang G.Y."/>
            <person name="Li Y.H."/>
            <person name="Zhan D.L."/>
            <person name="Shen Y.T."/>
            <person name="Niu Q.F."/>
            <person name="Chang L."/>
            <person name="Qiu J."/>
            <person name="Zhao L."/>
            <person name="Xie H.B."/>
            <person name="Fu W.Y."/>
            <person name="Jin J."/>
            <person name="Li X.W."/>
            <person name="Jiao Y."/>
            <person name="Zhou C.C."/>
            <person name="Tu T."/>
            <person name="Chai C.Y."/>
            <person name="Gao J.L."/>
            <person name="Fan L.J."/>
            <person name="van de Weg E."/>
            <person name="Wang J.Y."/>
            <person name="Gao Z.S."/>
        </authorList>
    </citation>
    <scope>NUCLEOTIDE SEQUENCE [LARGE SCALE GENOMIC DNA]</scope>
    <source>
        <tissue evidence="4">Leaves</tissue>
    </source>
</reference>
<feature type="compositionally biased region" description="Polar residues" evidence="2">
    <location>
        <begin position="14"/>
        <end position="26"/>
    </location>
</feature>
<evidence type="ECO:0000256" key="1">
    <source>
        <dbReference type="PROSITE-ProRule" id="PRU00175"/>
    </source>
</evidence>
<dbReference type="OrthoDB" id="1677377at2759"/>
<dbReference type="InterPro" id="IPR001841">
    <property type="entry name" value="Znf_RING"/>
</dbReference>
<gene>
    <name evidence="4" type="ORF">CJ030_MR5G004145</name>
</gene>
<feature type="compositionally biased region" description="Polar residues" evidence="2">
    <location>
        <begin position="77"/>
        <end position="97"/>
    </location>
</feature>
<dbReference type="GO" id="GO:0008270">
    <property type="term" value="F:zinc ion binding"/>
    <property type="evidence" value="ECO:0007669"/>
    <property type="project" value="UniProtKB-KW"/>
</dbReference>
<dbReference type="PANTHER" id="PTHR31150:SF6">
    <property type="entry name" value="ZINC ION BINDING PROTEIN"/>
    <property type="match status" value="1"/>
</dbReference>
<feature type="domain" description="RING-type" evidence="3">
    <location>
        <begin position="199"/>
        <end position="253"/>
    </location>
</feature>
<feature type="region of interest" description="Disordered" evidence="2">
    <location>
        <begin position="1"/>
        <end position="187"/>
    </location>
</feature>
<feature type="compositionally biased region" description="Basic and acidic residues" evidence="2">
    <location>
        <begin position="60"/>
        <end position="75"/>
    </location>
</feature>
<keyword evidence="5" id="KW-1185">Reference proteome</keyword>
<accession>A0A6A1VHE3</accession>
<evidence type="ECO:0000259" key="3">
    <source>
        <dbReference type="PROSITE" id="PS50089"/>
    </source>
</evidence>
<dbReference type="Proteomes" id="UP000516437">
    <property type="component" value="Chromosome 5"/>
</dbReference>
<keyword evidence="1" id="KW-0479">Metal-binding</keyword>
<evidence type="ECO:0000256" key="2">
    <source>
        <dbReference type="SAM" id="MobiDB-lite"/>
    </source>
</evidence>
<feature type="compositionally biased region" description="Polar residues" evidence="2">
    <location>
        <begin position="131"/>
        <end position="148"/>
    </location>
</feature>
<comment type="caution">
    <text evidence="4">The sequence shown here is derived from an EMBL/GenBank/DDBJ whole genome shotgun (WGS) entry which is preliminary data.</text>
</comment>
<keyword evidence="1" id="KW-0862">Zinc</keyword>